<dbReference type="RefSeq" id="WP_143046943.1">
    <property type="nucleotide sequence ID" value="NZ_FNON01000001.1"/>
</dbReference>
<evidence type="ECO:0008006" key="3">
    <source>
        <dbReference type="Google" id="ProtNLM"/>
    </source>
</evidence>
<organism evidence="1 2">
    <name type="scientific">Amycolatopsis xylanica</name>
    <dbReference type="NCBI Taxonomy" id="589385"/>
    <lineage>
        <taxon>Bacteria</taxon>
        <taxon>Bacillati</taxon>
        <taxon>Actinomycetota</taxon>
        <taxon>Actinomycetes</taxon>
        <taxon>Pseudonocardiales</taxon>
        <taxon>Pseudonocardiaceae</taxon>
        <taxon>Amycolatopsis</taxon>
    </lineage>
</organism>
<evidence type="ECO:0000313" key="1">
    <source>
        <dbReference type="EMBL" id="SDW31026.1"/>
    </source>
</evidence>
<dbReference type="SUPFAM" id="SSF53756">
    <property type="entry name" value="UDP-Glycosyltransferase/glycogen phosphorylase"/>
    <property type="match status" value="1"/>
</dbReference>
<dbReference type="OrthoDB" id="5488434at2"/>
<sequence>MRLLSSSLAAYGHTYPLLSLAIAAAEQGHEVSFVTGSAFEVTLKSCGVEYIPGGLDMV</sequence>
<protein>
    <recommendedName>
        <fullName evidence="3">Glycosyltransferase, MGT family</fullName>
    </recommendedName>
</protein>
<gene>
    <name evidence="1" type="ORF">SAMN05421504_101223</name>
</gene>
<proteinExistence type="predicted"/>
<evidence type="ECO:0000313" key="2">
    <source>
        <dbReference type="Proteomes" id="UP000199515"/>
    </source>
</evidence>
<accession>A0A1H2SHB6</accession>
<reference evidence="1 2" key="1">
    <citation type="submission" date="2016-10" db="EMBL/GenBank/DDBJ databases">
        <authorList>
            <person name="de Groot N.N."/>
        </authorList>
    </citation>
    <scope>NUCLEOTIDE SEQUENCE [LARGE SCALE GENOMIC DNA]</scope>
    <source>
        <strain evidence="1 2">CPCC 202699</strain>
    </source>
</reference>
<keyword evidence="2" id="KW-1185">Reference proteome</keyword>
<dbReference type="STRING" id="589385.SAMN05421504_101223"/>
<dbReference type="AlphaFoldDB" id="A0A1H2SHB6"/>
<name>A0A1H2SHB6_9PSEU</name>
<dbReference type="Gene3D" id="3.40.50.2000">
    <property type="entry name" value="Glycogen Phosphorylase B"/>
    <property type="match status" value="1"/>
</dbReference>
<dbReference type="Proteomes" id="UP000199515">
    <property type="component" value="Unassembled WGS sequence"/>
</dbReference>
<dbReference type="EMBL" id="FNON01000001">
    <property type="protein sequence ID" value="SDW31026.1"/>
    <property type="molecule type" value="Genomic_DNA"/>
</dbReference>